<comment type="subcellular location">
    <subcellularLocation>
        <location evidence="1">Cell membrane</location>
        <topology evidence="1">Peripheral membrane protein</topology>
    </subcellularLocation>
    <subcellularLocation>
        <location evidence="2">Cytoplasm</location>
        <location evidence="2">Cytoskeleton</location>
    </subcellularLocation>
</comment>
<dbReference type="Pfam" id="PF21989">
    <property type="entry name" value="RA_2"/>
    <property type="match status" value="1"/>
</dbReference>
<evidence type="ECO:0000259" key="13">
    <source>
        <dbReference type="PROSITE" id="PS50200"/>
    </source>
</evidence>
<evidence type="ECO:0000256" key="3">
    <source>
        <dbReference type="ARBA" id="ARBA00022475"/>
    </source>
</evidence>
<comment type="caution">
    <text evidence="14">The sequence shown here is derived from an EMBL/GenBank/DDBJ whole genome shotgun (WGS) entry which is preliminary data.</text>
</comment>
<dbReference type="GO" id="GO:0007165">
    <property type="term" value="P:signal transduction"/>
    <property type="evidence" value="ECO:0007669"/>
    <property type="project" value="InterPro"/>
</dbReference>
<feature type="region of interest" description="Disordered" evidence="10">
    <location>
        <begin position="232"/>
        <end position="296"/>
    </location>
</feature>
<evidence type="ECO:0000313" key="15">
    <source>
        <dbReference type="Proteomes" id="UP001219934"/>
    </source>
</evidence>
<dbReference type="CDD" id="cd16137">
    <property type="entry name" value="RA_MRL_RIAM"/>
    <property type="match status" value="1"/>
</dbReference>
<dbReference type="Gene3D" id="2.30.29.30">
    <property type="entry name" value="Pleckstrin-homology domain (PH domain)/Phosphotyrosine-binding domain (PTB)"/>
    <property type="match status" value="1"/>
</dbReference>
<gene>
    <name evidence="14" type="ORF">JOQ06_018426</name>
</gene>
<dbReference type="SUPFAM" id="SSF50729">
    <property type="entry name" value="PH domain-like"/>
    <property type="match status" value="1"/>
</dbReference>
<organism evidence="14 15">
    <name type="scientific">Pogonophryne albipinna</name>
    <dbReference type="NCBI Taxonomy" id="1090488"/>
    <lineage>
        <taxon>Eukaryota</taxon>
        <taxon>Metazoa</taxon>
        <taxon>Chordata</taxon>
        <taxon>Craniata</taxon>
        <taxon>Vertebrata</taxon>
        <taxon>Euteleostomi</taxon>
        <taxon>Actinopterygii</taxon>
        <taxon>Neopterygii</taxon>
        <taxon>Teleostei</taxon>
        <taxon>Neoteleostei</taxon>
        <taxon>Acanthomorphata</taxon>
        <taxon>Eupercaria</taxon>
        <taxon>Perciformes</taxon>
        <taxon>Notothenioidei</taxon>
        <taxon>Pogonophryne</taxon>
    </lineage>
</organism>
<dbReference type="Gene3D" id="3.10.20.90">
    <property type="entry name" value="Phosphatidylinositol 3-kinase Catalytic Subunit, Chain A, domain 1"/>
    <property type="match status" value="1"/>
</dbReference>
<evidence type="ECO:0000313" key="14">
    <source>
        <dbReference type="EMBL" id="KAJ4925706.1"/>
    </source>
</evidence>
<keyword evidence="6" id="KW-0206">Cytoskeleton</keyword>
<dbReference type="PROSITE" id="PS50200">
    <property type="entry name" value="RA"/>
    <property type="match status" value="1"/>
</dbReference>
<feature type="compositionally biased region" description="Low complexity" evidence="10">
    <location>
        <begin position="582"/>
        <end position="598"/>
    </location>
</feature>
<evidence type="ECO:0000256" key="6">
    <source>
        <dbReference type="ARBA" id="ARBA00023212"/>
    </source>
</evidence>
<dbReference type="FunFam" id="3.10.20.90:FF:000124">
    <property type="entry name" value="amyloid beta A4 precursor protein-binding family B member 1-interacting protein-like"/>
    <property type="match status" value="1"/>
</dbReference>
<feature type="compositionally biased region" description="Pro residues" evidence="10">
    <location>
        <begin position="626"/>
        <end position="657"/>
    </location>
</feature>
<keyword evidence="5" id="KW-0472">Membrane</keyword>
<dbReference type="SMART" id="SM00314">
    <property type="entry name" value="RA"/>
    <property type="match status" value="1"/>
</dbReference>
<evidence type="ECO:0000256" key="5">
    <source>
        <dbReference type="ARBA" id="ARBA00023136"/>
    </source>
</evidence>
<dbReference type="Pfam" id="PF00169">
    <property type="entry name" value="PH"/>
    <property type="match status" value="1"/>
</dbReference>
<dbReference type="PROSITE" id="PS50003">
    <property type="entry name" value="PH_DOMAIN"/>
    <property type="match status" value="1"/>
</dbReference>
<protein>
    <recommendedName>
        <fullName evidence="8">Amyloid beta A4 precursor protein-binding family B member 1-interacting protein</fullName>
    </recommendedName>
    <alternativeName>
        <fullName evidence="9">APBB1-interacting protein 1</fullName>
    </alternativeName>
</protein>
<dbReference type="AlphaFoldDB" id="A0AAD6F8T2"/>
<dbReference type="GO" id="GO:0005829">
    <property type="term" value="C:cytosol"/>
    <property type="evidence" value="ECO:0007669"/>
    <property type="project" value="TreeGrafter"/>
</dbReference>
<evidence type="ECO:0000259" key="12">
    <source>
        <dbReference type="PROSITE" id="PS50003"/>
    </source>
</evidence>
<feature type="signal peptide" evidence="11">
    <location>
        <begin position="1"/>
        <end position="18"/>
    </location>
</feature>
<dbReference type="FunFam" id="2.30.29.30:FF:000048">
    <property type="entry name" value="Ras association (RalGDS/AF-6) and pleckstrin homology domains 1"/>
    <property type="match status" value="1"/>
</dbReference>
<keyword evidence="11" id="KW-0732">Signal</keyword>
<dbReference type="InterPro" id="IPR039664">
    <property type="entry name" value="GRB/APBB1IP"/>
</dbReference>
<dbReference type="InterPro" id="IPR011993">
    <property type="entry name" value="PH-like_dom_sf"/>
</dbReference>
<dbReference type="EMBL" id="JAPTMU010000021">
    <property type="protein sequence ID" value="KAJ4925706.1"/>
    <property type="molecule type" value="Genomic_DNA"/>
</dbReference>
<evidence type="ECO:0000256" key="8">
    <source>
        <dbReference type="ARBA" id="ARBA00040699"/>
    </source>
</evidence>
<feature type="chain" id="PRO_5042207936" description="Amyloid beta A4 precursor protein-binding family B member 1-interacting protein" evidence="11">
    <location>
        <begin position="19"/>
        <end position="818"/>
    </location>
</feature>
<accession>A0AAD6F8T2</accession>
<dbReference type="InterPro" id="IPR001849">
    <property type="entry name" value="PH_domain"/>
</dbReference>
<dbReference type="SUPFAM" id="SSF54236">
    <property type="entry name" value="Ubiquitin-like"/>
    <property type="match status" value="1"/>
</dbReference>
<feature type="region of interest" description="Disordered" evidence="10">
    <location>
        <begin position="579"/>
        <end position="818"/>
    </location>
</feature>
<sequence length="818" mass="89048">MTSLGLLTVSSAAVCTRSLYILGCHWWWAEIVSQERRSPHPCILQVKLQALLSACHCCCQCAAREVAAQADTPLRLLLESPGTHGVGRPLYAPLSGDGAAAVWRFCPPDSALRRTVLDRWFPRRSSASPGRPLRQFASISKRAAATTTQMDDIDAMFSDLLGEMDLLTQSLGQETVPPASLSSTNKETNYSMSYTDLNDSLYELEDTDLDALMADLVADLNATELKLAADMQGLKQPSPPPPDLPPPPQGLSPRPTSSPVSPASPAISTSSNVSTPTSSTTSPLPPPPPQTAKPTREEIEAQMKADKIKLALEKLKEAKVKKLVVKVLMNDGSAKTLMVDERQSVREVLDNLFEKTHCDCNVDWSLCETNPELQLERTFEDHENLVEPLLAWTRDSENKVLFQERGEKYEVFKNPQNFYLWKKDKKSLKDMKDQDKELLIQENFCGTSIIVPDLEGVMHLKDDGKKSWKPKLFQLRASGMYYVPKGKTKSSRDLVCFVQFDNVNVYYGKDFKGKYKAPTDCCFFLKHPQIQKESQYIKYLCCDDENSMNLWVTGIRIAKYGKSLYENYKTAERKAAVGSAWTNCSTPSSSNPSTPSPTIRAKSPSQANGHVPTPPPGPVTKDFGNVPPPPPPPPPPPMANFLPPPPPEPVRPSPPPLARKSSSKPALPQRHLPTNFPPPPPAMGGLPPPPLGPPMDDASEAPPDFLPPPPRSTGFGSLPPPPMNSLPPPPPPMSMDLPPPPPDPGCLPPPPPMFTAAGAPPPPPPPPPPAAPRAPVRPSGSVRKVPPAPPKRTTPSQGGAGGGGDFMSELMLAMNKKR</sequence>
<evidence type="ECO:0000256" key="9">
    <source>
        <dbReference type="ARBA" id="ARBA00042746"/>
    </source>
</evidence>
<dbReference type="PANTHER" id="PTHR11243">
    <property type="entry name" value="GROWTH FACTOR RECEPTOR-BOUND PROTEIN"/>
    <property type="match status" value="1"/>
</dbReference>
<keyword evidence="15" id="KW-1185">Reference proteome</keyword>
<dbReference type="InterPro" id="IPR039665">
    <property type="entry name" value="PH_APBB1IP"/>
</dbReference>
<keyword evidence="3" id="KW-1003">Cell membrane</keyword>
<dbReference type="Proteomes" id="UP001219934">
    <property type="component" value="Unassembled WGS sequence"/>
</dbReference>
<evidence type="ECO:0000256" key="4">
    <source>
        <dbReference type="ARBA" id="ARBA00022490"/>
    </source>
</evidence>
<dbReference type="CDD" id="cd01259">
    <property type="entry name" value="PH_APBB1IP"/>
    <property type="match status" value="1"/>
</dbReference>
<feature type="compositionally biased region" description="Low complexity" evidence="10">
    <location>
        <begin position="251"/>
        <end position="282"/>
    </location>
</feature>
<comment type="similarity">
    <text evidence="7">Belongs to the MRL family.</text>
</comment>
<evidence type="ECO:0000256" key="11">
    <source>
        <dbReference type="SAM" id="SignalP"/>
    </source>
</evidence>
<dbReference type="SMART" id="SM00233">
    <property type="entry name" value="PH"/>
    <property type="match status" value="1"/>
</dbReference>
<name>A0AAD6F8T2_9TELE</name>
<evidence type="ECO:0000256" key="1">
    <source>
        <dbReference type="ARBA" id="ARBA00004202"/>
    </source>
</evidence>
<feature type="domain" description="PH" evidence="12">
    <location>
        <begin position="451"/>
        <end position="560"/>
    </location>
</feature>
<feature type="compositionally biased region" description="Pro residues" evidence="10">
    <location>
        <begin position="237"/>
        <end position="250"/>
    </location>
</feature>
<reference evidence="14" key="1">
    <citation type="submission" date="2022-11" db="EMBL/GenBank/DDBJ databases">
        <title>Chromosome-level genome of Pogonophryne albipinna.</title>
        <authorList>
            <person name="Jo E."/>
        </authorList>
    </citation>
    <scope>NUCLEOTIDE SEQUENCE</scope>
    <source>
        <strain evidence="14">SGF0006</strain>
        <tissue evidence="14">Muscle</tissue>
    </source>
</reference>
<evidence type="ECO:0000256" key="7">
    <source>
        <dbReference type="ARBA" id="ARBA00038382"/>
    </source>
</evidence>
<feature type="compositionally biased region" description="Pro residues" evidence="10">
    <location>
        <begin position="718"/>
        <end position="772"/>
    </location>
</feature>
<dbReference type="GO" id="GO:0005886">
    <property type="term" value="C:plasma membrane"/>
    <property type="evidence" value="ECO:0007669"/>
    <property type="project" value="UniProtKB-SubCell"/>
</dbReference>
<dbReference type="PANTHER" id="PTHR11243:SF14">
    <property type="entry name" value="AMYLOID BETA A4 PRECURSOR PROTEIN-BINDING FAMILY B MEMBER 1-INTERACTING PROTEIN"/>
    <property type="match status" value="1"/>
</dbReference>
<evidence type="ECO:0000256" key="2">
    <source>
        <dbReference type="ARBA" id="ARBA00004245"/>
    </source>
</evidence>
<dbReference type="GO" id="GO:0005856">
    <property type="term" value="C:cytoskeleton"/>
    <property type="evidence" value="ECO:0007669"/>
    <property type="project" value="UniProtKB-SubCell"/>
</dbReference>
<evidence type="ECO:0000256" key="10">
    <source>
        <dbReference type="SAM" id="MobiDB-lite"/>
    </source>
</evidence>
<dbReference type="InterPro" id="IPR029071">
    <property type="entry name" value="Ubiquitin-like_domsf"/>
</dbReference>
<keyword evidence="4" id="KW-0963">Cytoplasm</keyword>
<proteinExistence type="inferred from homology"/>
<dbReference type="InterPro" id="IPR000159">
    <property type="entry name" value="RA_dom"/>
</dbReference>
<feature type="compositionally biased region" description="Pro residues" evidence="10">
    <location>
        <begin position="675"/>
        <end position="693"/>
    </location>
</feature>
<feature type="domain" description="Ras-associating" evidence="13">
    <location>
        <begin position="321"/>
        <end position="407"/>
    </location>
</feature>